<name>A0ABU1E7T8_9FLAO</name>
<gene>
    <name evidence="2" type="ORF">REB14_16650</name>
</gene>
<dbReference type="RefSeq" id="WP_309522729.1">
    <property type="nucleotide sequence ID" value="NZ_JAVIXS010000015.1"/>
</dbReference>
<proteinExistence type="predicted"/>
<evidence type="ECO:0000313" key="3">
    <source>
        <dbReference type="Proteomes" id="UP001260959"/>
    </source>
</evidence>
<keyword evidence="1" id="KW-0732">Signal</keyword>
<dbReference type="Proteomes" id="UP001260959">
    <property type="component" value="Unassembled WGS sequence"/>
</dbReference>
<protein>
    <recommendedName>
        <fullName evidence="4">Lipoprotein</fullName>
    </recommendedName>
</protein>
<keyword evidence="3" id="KW-1185">Reference proteome</keyword>
<dbReference type="EMBL" id="JAVIXS010000015">
    <property type="protein sequence ID" value="MDR4953811.1"/>
    <property type="molecule type" value="Genomic_DNA"/>
</dbReference>
<comment type="caution">
    <text evidence="2">The sequence shown here is derived from an EMBL/GenBank/DDBJ whole genome shotgun (WGS) entry which is preliminary data.</text>
</comment>
<reference evidence="2 3" key="1">
    <citation type="submission" date="2023-08" db="EMBL/GenBank/DDBJ databases">
        <authorList>
            <person name="Maltman C."/>
        </authorList>
    </citation>
    <scope>NUCLEOTIDE SEQUENCE [LARGE SCALE GENOMIC DNA]</scope>
    <source>
        <strain evidence="2 3">ES2</strain>
    </source>
</reference>
<sequence>MKKKDFKPIMVFLFFLFALTSCASQELIYEPIGISDKPLPIFRITTKKHQDLNNDIYVVDRSTFSLLKDGVLNKKNENTNKSDNIFEYGSYKITYLDNSKRRTYIIDSKQKSYIFFQEQLEQVKSNEKLYDRIKVLLKRMN</sequence>
<evidence type="ECO:0000256" key="1">
    <source>
        <dbReference type="SAM" id="SignalP"/>
    </source>
</evidence>
<feature type="chain" id="PRO_5045410003" description="Lipoprotein" evidence="1">
    <location>
        <begin position="24"/>
        <end position="141"/>
    </location>
</feature>
<accession>A0ABU1E7T8</accession>
<organism evidence="2 3">
    <name type="scientific">Chryseobacterium metallicongregator</name>
    <dbReference type="NCBI Taxonomy" id="3073042"/>
    <lineage>
        <taxon>Bacteria</taxon>
        <taxon>Pseudomonadati</taxon>
        <taxon>Bacteroidota</taxon>
        <taxon>Flavobacteriia</taxon>
        <taxon>Flavobacteriales</taxon>
        <taxon>Weeksellaceae</taxon>
        <taxon>Chryseobacterium group</taxon>
        <taxon>Chryseobacterium</taxon>
    </lineage>
</organism>
<evidence type="ECO:0000313" key="2">
    <source>
        <dbReference type="EMBL" id="MDR4953811.1"/>
    </source>
</evidence>
<evidence type="ECO:0008006" key="4">
    <source>
        <dbReference type="Google" id="ProtNLM"/>
    </source>
</evidence>
<dbReference type="PROSITE" id="PS51257">
    <property type="entry name" value="PROKAR_LIPOPROTEIN"/>
    <property type="match status" value="1"/>
</dbReference>
<feature type="signal peptide" evidence="1">
    <location>
        <begin position="1"/>
        <end position="23"/>
    </location>
</feature>